<evidence type="ECO:0000313" key="9">
    <source>
        <dbReference type="Proteomes" id="UP000528322"/>
    </source>
</evidence>
<feature type="domain" description="Phospholipase D-like" evidence="7">
    <location>
        <begin position="308"/>
        <end position="449"/>
    </location>
</feature>
<keyword evidence="9" id="KW-1185">Reference proteome</keyword>
<keyword evidence="6" id="KW-0443">Lipid metabolism</keyword>
<evidence type="ECO:0000256" key="2">
    <source>
        <dbReference type="ARBA" id="ARBA00008664"/>
    </source>
</evidence>
<dbReference type="RefSeq" id="WP_221270469.1">
    <property type="nucleotide sequence ID" value="NZ_JACHID010000010.1"/>
</dbReference>
<evidence type="ECO:0000259" key="7">
    <source>
        <dbReference type="Pfam" id="PF13091"/>
    </source>
</evidence>
<dbReference type="Pfam" id="PF13091">
    <property type="entry name" value="PLDc_2"/>
    <property type="match status" value="1"/>
</dbReference>
<comment type="caution">
    <text evidence="8">The sequence shown here is derived from an EMBL/GenBank/DDBJ whole genome shotgun (WGS) entry which is preliminary data.</text>
</comment>
<dbReference type="EC" id="3.1.4.4" evidence="3"/>
<dbReference type="AlphaFoldDB" id="A0A7W7Y5F8"/>
<dbReference type="InterPro" id="IPR025202">
    <property type="entry name" value="PLD-like_dom"/>
</dbReference>
<organism evidence="8 9">
    <name type="scientific">Desulfurispira natronophila</name>
    <dbReference type="NCBI Taxonomy" id="682562"/>
    <lineage>
        <taxon>Bacteria</taxon>
        <taxon>Pseudomonadati</taxon>
        <taxon>Chrysiogenota</taxon>
        <taxon>Chrysiogenia</taxon>
        <taxon>Chrysiogenales</taxon>
        <taxon>Chrysiogenaceae</taxon>
        <taxon>Desulfurispira</taxon>
    </lineage>
</organism>
<reference evidence="8 9" key="1">
    <citation type="submission" date="2020-08" db="EMBL/GenBank/DDBJ databases">
        <title>Genomic Encyclopedia of Type Strains, Phase IV (KMG-IV): sequencing the most valuable type-strain genomes for metagenomic binning, comparative biology and taxonomic classification.</title>
        <authorList>
            <person name="Goeker M."/>
        </authorList>
    </citation>
    <scope>NUCLEOTIDE SEQUENCE [LARGE SCALE GENOMIC DNA]</scope>
    <source>
        <strain evidence="8 9">DSM 22071</strain>
    </source>
</reference>
<keyword evidence="5" id="KW-0442">Lipid degradation</keyword>
<evidence type="ECO:0000256" key="6">
    <source>
        <dbReference type="ARBA" id="ARBA00023098"/>
    </source>
</evidence>
<dbReference type="GO" id="GO:0016042">
    <property type="term" value="P:lipid catabolic process"/>
    <property type="evidence" value="ECO:0007669"/>
    <property type="project" value="UniProtKB-KW"/>
</dbReference>
<dbReference type="PANTHER" id="PTHR43856:SF1">
    <property type="entry name" value="MITOCHONDRIAL CARDIOLIPIN HYDROLASE"/>
    <property type="match status" value="1"/>
</dbReference>
<evidence type="ECO:0000256" key="4">
    <source>
        <dbReference type="ARBA" id="ARBA00022801"/>
    </source>
</evidence>
<accession>A0A7W7Y5F8</accession>
<dbReference type="InterPro" id="IPR051406">
    <property type="entry name" value="PLD_domain"/>
</dbReference>
<evidence type="ECO:0000313" key="8">
    <source>
        <dbReference type="EMBL" id="MBB5022384.1"/>
    </source>
</evidence>
<evidence type="ECO:0000256" key="3">
    <source>
        <dbReference type="ARBA" id="ARBA00012027"/>
    </source>
</evidence>
<dbReference type="CDD" id="cd09129">
    <property type="entry name" value="PLDc_unchar2_1"/>
    <property type="match status" value="1"/>
</dbReference>
<gene>
    <name evidence="8" type="ORF">HNR37_001719</name>
</gene>
<protein>
    <recommendedName>
        <fullName evidence="3">phospholipase D</fullName>
        <ecNumber evidence="3">3.1.4.4</ecNumber>
    </recommendedName>
</protein>
<dbReference type="SUPFAM" id="SSF56024">
    <property type="entry name" value="Phospholipase D/nuclease"/>
    <property type="match status" value="2"/>
</dbReference>
<dbReference type="GO" id="GO:0016891">
    <property type="term" value="F:RNA endonuclease activity producing 5'-phosphomonoesters, hydrolytic mechanism"/>
    <property type="evidence" value="ECO:0007669"/>
    <property type="project" value="TreeGrafter"/>
</dbReference>
<dbReference type="Gene3D" id="3.30.870.10">
    <property type="entry name" value="Endonuclease Chain A"/>
    <property type="match status" value="2"/>
</dbReference>
<dbReference type="Proteomes" id="UP000528322">
    <property type="component" value="Unassembled WGS sequence"/>
</dbReference>
<comment type="catalytic activity">
    <reaction evidence="1">
        <text>a 1,2-diacyl-sn-glycero-3-phosphocholine + H2O = a 1,2-diacyl-sn-glycero-3-phosphate + choline + H(+)</text>
        <dbReference type="Rhea" id="RHEA:14445"/>
        <dbReference type="ChEBI" id="CHEBI:15354"/>
        <dbReference type="ChEBI" id="CHEBI:15377"/>
        <dbReference type="ChEBI" id="CHEBI:15378"/>
        <dbReference type="ChEBI" id="CHEBI:57643"/>
        <dbReference type="ChEBI" id="CHEBI:58608"/>
        <dbReference type="EC" id="3.1.4.4"/>
    </reaction>
</comment>
<dbReference type="GO" id="GO:0004630">
    <property type="term" value="F:phospholipase D activity"/>
    <property type="evidence" value="ECO:0007669"/>
    <property type="project" value="UniProtKB-EC"/>
</dbReference>
<evidence type="ECO:0000256" key="5">
    <source>
        <dbReference type="ARBA" id="ARBA00022963"/>
    </source>
</evidence>
<proteinExistence type="inferred from homology"/>
<keyword evidence="4" id="KW-0378">Hydrolase</keyword>
<dbReference type="PANTHER" id="PTHR43856">
    <property type="entry name" value="CARDIOLIPIN HYDROLASE"/>
    <property type="match status" value="1"/>
</dbReference>
<dbReference type="EMBL" id="JACHID010000010">
    <property type="protein sequence ID" value="MBB5022384.1"/>
    <property type="molecule type" value="Genomic_DNA"/>
</dbReference>
<name>A0A7W7Y5F8_9BACT</name>
<comment type="similarity">
    <text evidence="2">Belongs to the phospholipase D family.</text>
</comment>
<sequence>MIRRVQMLRQRRWWLLSGAVILTLYIASAVYQVNKPLPAGVKQETPMRAVQQVDFLADMTWRDDQGNLQSKHVIFDEMLRIISEAQQLVVIDMFLFNDFAGTVGKDHRSLSRELSQALIRQHQQVPDIDIIVITDPLNTLYGGMMPKHFRAMKDTGVSLIITDLSVLRSPNPAWTGLWNLCCRWLGNSQRGGWLPNPVGSDPLTLRSYLRMLNFKANHRKTLVADSGEDWVGLVTSANAHDASSRHSNVALRFTGQAALDLLETERAVTELSGKEAWKPPAPITDEAPLPEGPHLQILTEGAIREALMEIMQQAQKGSMIDIAVFYFAHRPLLEATIAAHQRGASIRVLLDANNEAFGFSKNGIPNRQIAIDLHRAGIPIRWCATSGEQCHSKFLLSRNPDGTAEMVLGSANFTRSNLDNFNLETSVRLMAPSHQTVIKEATAFFQRQWHNQGGQFSLPYEANEDTSLRRYWLYRFTEASGLSTF</sequence>
<evidence type="ECO:0000256" key="1">
    <source>
        <dbReference type="ARBA" id="ARBA00000798"/>
    </source>
</evidence>